<reference evidence="1" key="2">
    <citation type="journal article" date="2022" name="Sci. Total Environ.">
        <title>Prevalence, transmission, and molecular epidemiology of tet(X)-positive bacteria among humans, animals, and environmental niches in China: An epidemiological, and genomic-based study.</title>
        <authorList>
            <person name="Dong N."/>
            <person name="Zeng Y."/>
            <person name="Cai C."/>
            <person name="Sun C."/>
            <person name="Lu J."/>
            <person name="Liu C."/>
            <person name="Zhou H."/>
            <person name="Sun Q."/>
            <person name="Shu L."/>
            <person name="Wang H."/>
            <person name="Wang Y."/>
            <person name="Wang S."/>
            <person name="Wu C."/>
            <person name="Chan E.W."/>
            <person name="Chen G."/>
            <person name="Shen Z."/>
            <person name="Chen S."/>
            <person name="Zhang R."/>
        </authorList>
    </citation>
    <scope>NUCLEOTIDE SEQUENCE</scope>
    <source>
        <strain evidence="1">R1692</strain>
    </source>
</reference>
<comment type="caution">
    <text evidence="1">The sequence shown here is derived from an EMBL/GenBank/DDBJ whole genome shotgun (WGS) entry which is preliminary data.</text>
</comment>
<evidence type="ECO:0000313" key="2">
    <source>
        <dbReference type="Proteomes" id="UP001170954"/>
    </source>
</evidence>
<organism evidence="1 2">
    <name type="scientific">Sphingobacterium hotanense</name>
    <dbReference type="NCBI Taxonomy" id="649196"/>
    <lineage>
        <taxon>Bacteria</taxon>
        <taxon>Pseudomonadati</taxon>
        <taxon>Bacteroidota</taxon>
        <taxon>Sphingobacteriia</taxon>
        <taxon>Sphingobacteriales</taxon>
        <taxon>Sphingobacteriaceae</taxon>
        <taxon>Sphingobacterium</taxon>
    </lineage>
</organism>
<dbReference type="RefSeq" id="WP_286651817.1">
    <property type="nucleotide sequence ID" value="NZ_JACAGK010000044.1"/>
</dbReference>
<reference evidence="1" key="1">
    <citation type="submission" date="2020-06" db="EMBL/GenBank/DDBJ databases">
        <authorList>
            <person name="Dong N."/>
        </authorList>
    </citation>
    <scope>NUCLEOTIDE SEQUENCE</scope>
    <source>
        <strain evidence="1">R1692</strain>
    </source>
</reference>
<gene>
    <name evidence="1" type="ORF">HX018_14120</name>
</gene>
<evidence type="ECO:0008006" key="3">
    <source>
        <dbReference type="Google" id="ProtNLM"/>
    </source>
</evidence>
<dbReference type="EMBL" id="JACAGK010000044">
    <property type="protein sequence ID" value="MDM1049375.1"/>
    <property type="molecule type" value="Genomic_DNA"/>
</dbReference>
<protein>
    <recommendedName>
        <fullName evidence="3">Chaperone DnaJ C-terminal domain-containing protein</fullName>
    </recommendedName>
</protein>
<proteinExistence type="predicted"/>
<keyword evidence="2" id="KW-1185">Reference proteome</keyword>
<name>A0ABT7NQ37_9SPHI</name>
<evidence type="ECO:0000313" key="1">
    <source>
        <dbReference type="EMBL" id="MDM1049375.1"/>
    </source>
</evidence>
<sequence length="89" mass="10094">MIEQYPDILEREDGTEIPCRFYPGSRGSGIKNEQDGKQIEVKFTIAFPVDSPKLIQRELIIGRDKSGYEIGRGEVIVFHPGQLHCVAYI</sequence>
<dbReference type="Proteomes" id="UP001170954">
    <property type="component" value="Unassembled WGS sequence"/>
</dbReference>
<accession>A0ABT7NQ37</accession>